<proteinExistence type="predicted"/>
<evidence type="ECO:0000313" key="1">
    <source>
        <dbReference type="EMBL" id="KAH9628889.1"/>
    </source>
</evidence>
<comment type="caution">
    <text evidence="1">The sequence shown here is derived from an EMBL/GenBank/DDBJ whole genome shotgun (WGS) entry which is preliminary data.</text>
</comment>
<dbReference type="AlphaFoldDB" id="A0A922M206"/>
<dbReference type="Proteomes" id="UP000814243">
    <property type="component" value="Unassembled WGS sequence"/>
</dbReference>
<gene>
    <name evidence="1" type="ORF">HF086_017818</name>
</gene>
<evidence type="ECO:0000313" key="2">
    <source>
        <dbReference type="Proteomes" id="UP000814243"/>
    </source>
</evidence>
<dbReference type="PANTHER" id="PTHR47705:SF1">
    <property type="entry name" value="PNP_UDP_1 DOMAIN-CONTAINING PROTEIN"/>
    <property type="match status" value="1"/>
</dbReference>
<name>A0A922M206_SPOEX</name>
<organism evidence="1 2">
    <name type="scientific">Spodoptera exigua</name>
    <name type="common">Beet armyworm</name>
    <name type="synonym">Noctua fulgens</name>
    <dbReference type="NCBI Taxonomy" id="7107"/>
    <lineage>
        <taxon>Eukaryota</taxon>
        <taxon>Metazoa</taxon>
        <taxon>Ecdysozoa</taxon>
        <taxon>Arthropoda</taxon>
        <taxon>Hexapoda</taxon>
        <taxon>Insecta</taxon>
        <taxon>Pterygota</taxon>
        <taxon>Neoptera</taxon>
        <taxon>Endopterygota</taxon>
        <taxon>Lepidoptera</taxon>
        <taxon>Glossata</taxon>
        <taxon>Ditrysia</taxon>
        <taxon>Noctuoidea</taxon>
        <taxon>Noctuidae</taxon>
        <taxon>Amphipyrinae</taxon>
        <taxon>Spodoptera</taxon>
    </lineage>
</organism>
<protein>
    <submittedName>
        <fullName evidence="1">Uncharacterized protein</fullName>
    </submittedName>
</protein>
<reference evidence="1" key="1">
    <citation type="journal article" date="2021" name="G3 (Bethesda)">
        <title>Genome and transcriptome analysis of the beet armyworm Spodoptera exigua reveals targets for pest control. .</title>
        <authorList>
            <person name="Simon S."/>
            <person name="Breeschoten T."/>
            <person name="Jansen H.J."/>
            <person name="Dirks R.P."/>
            <person name="Schranz M.E."/>
            <person name="Ros V.I.D."/>
        </authorList>
    </citation>
    <scope>NUCLEOTIDE SEQUENCE</scope>
    <source>
        <strain evidence="1">TB_SE_WUR_2020</strain>
    </source>
</reference>
<accession>A0A922M206</accession>
<dbReference type="EMBL" id="JACEFF010000890">
    <property type="protein sequence ID" value="KAH9628889.1"/>
    <property type="molecule type" value="Genomic_DNA"/>
</dbReference>
<dbReference type="PANTHER" id="PTHR47705">
    <property type="entry name" value="AGAP000321-PA"/>
    <property type="match status" value="1"/>
</dbReference>
<sequence>MRYVYIFCEKAEKNAKGGWDYEVKPYKPADFLLQDIALRLSNAKPLWDAFVSEGVKLMENLDKGNNDLPLQLDHSFTSSDRAGGGLRVHLSPVAGGRAVSGTGEARAAFAAHARALAYDCELDAVLDSVVGNRKDCFVSIRGKNLCCYIKFDCSDEKTFFTNS</sequence>